<dbReference type="Proteomes" id="UP000326557">
    <property type="component" value="Unassembled WGS sequence"/>
</dbReference>
<name>A0A5E7JTS1_PSEFL</name>
<dbReference type="AlphaFoldDB" id="A0A5E7JTS1"/>
<evidence type="ECO:0000313" key="1">
    <source>
        <dbReference type="EMBL" id="VVO35660.1"/>
    </source>
</evidence>
<evidence type="ECO:0000313" key="2">
    <source>
        <dbReference type="Proteomes" id="UP000326557"/>
    </source>
</evidence>
<sequence>MSGPLLRYFTQAFKPLAYRRETLVPAGFSKKFNDLQNPGKACCLGYCRKLIR</sequence>
<dbReference type="EMBL" id="CABVHP010000025">
    <property type="protein sequence ID" value="VVO35660.1"/>
    <property type="molecule type" value="Genomic_DNA"/>
</dbReference>
<accession>A0A5E7JTS1</accession>
<reference evidence="1 2" key="1">
    <citation type="submission" date="2019-09" db="EMBL/GenBank/DDBJ databases">
        <authorList>
            <person name="Chandra G."/>
            <person name="Truman W A."/>
        </authorList>
    </citation>
    <scope>NUCLEOTIDE SEQUENCE [LARGE SCALE GENOMIC DNA]</scope>
    <source>
        <strain evidence="1">PS704</strain>
    </source>
</reference>
<gene>
    <name evidence="1" type="ORF">PS704_05372</name>
</gene>
<organism evidence="1 2">
    <name type="scientific">Pseudomonas fluorescens</name>
    <dbReference type="NCBI Taxonomy" id="294"/>
    <lineage>
        <taxon>Bacteria</taxon>
        <taxon>Pseudomonadati</taxon>
        <taxon>Pseudomonadota</taxon>
        <taxon>Gammaproteobacteria</taxon>
        <taxon>Pseudomonadales</taxon>
        <taxon>Pseudomonadaceae</taxon>
        <taxon>Pseudomonas</taxon>
    </lineage>
</organism>
<proteinExistence type="predicted"/>
<protein>
    <submittedName>
        <fullName evidence="1">Uncharacterized protein</fullName>
    </submittedName>
</protein>